<dbReference type="GO" id="GO:0005737">
    <property type="term" value="C:cytoplasm"/>
    <property type="evidence" value="ECO:0007669"/>
    <property type="project" value="InterPro"/>
</dbReference>
<dbReference type="Pfam" id="PF07992">
    <property type="entry name" value="Pyr_redox_2"/>
    <property type="match status" value="1"/>
</dbReference>
<dbReference type="InterPro" id="IPR050097">
    <property type="entry name" value="Ferredoxin-NADP_redctase_2"/>
</dbReference>
<evidence type="ECO:0000313" key="11">
    <source>
        <dbReference type="Proteomes" id="UP000184603"/>
    </source>
</evidence>
<keyword evidence="6 7" id="KW-0676">Redox-active center</keyword>
<evidence type="ECO:0000256" key="6">
    <source>
        <dbReference type="ARBA" id="ARBA00023284"/>
    </source>
</evidence>
<keyword evidence="5" id="KW-1015">Disulfide bond</keyword>
<protein>
    <recommendedName>
        <fullName evidence="7">Thioredoxin reductase</fullName>
        <ecNumber evidence="7">1.8.1.9</ecNumber>
    </recommendedName>
</protein>
<dbReference type="SUPFAM" id="SSF51905">
    <property type="entry name" value="FAD/NAD(P)-binding domain"/>
    <property type="match status" value="1"/>
</dbReference>
<dbReference type="PANTHER" id="PTHR48105">
    <property type="entry name" value="THIOREDOXIN REDUCTASE 1-RELATED-RELATED"/>
    <property type="match status" value="1"/>
</dbReference>
<evidence type="ECO:0000313" key="10">
    <source>
        <dbReference type="EMBL" id="SHO46196.1"/>
    </source>
</evidence>
<dbReference type="InterPro" id="IPR036188">
    <property type="entry name" value="FAD/NAD-bd_sf"/>
</dbReference>
<dbReference type="GO" id="GO:0019430">
    <property type="term" value="P:removal of superoxide radicals"/>
    <property type="evidence" value="ECO:0007669"/>
    <property type="project" value="UniProtKB-UniRule"/>
</dbReference>
<dbReference type="Gene3D" id="3.50.50.60">
    <property type="entry name" value="FAD/NAD(P)-binding domain"/>
    <property type="match status" value="2"/>
</dbReference>
<dbReference type="OrthoDB" id="9806179at2"/>
<dbReference type="PRINTS" id="PR00368">
    <property type="entry name" value="FADPNR"/>
</dbReference>
<dbReference type="InterPro" id="IPR005982">
    <property type="entry name" value="Thioredox_Rdtase"/>
</dbReference>
<dbReference type="InterPro" id="IPR023753">
    <property type="entry name" value="FAD/NAD-binding_dom"/>
</dbReference>
<comment type="similarity">
    <text evidence="1 7">Belongs to the class-II pyridine nucleotide-disulfide oxidoreductase family.</text>
</comment>
<accession>A0A1M7Y2R3</accession>
<dbReference type="PROSITE" id="PS00573">
    <property type="entry name" value="PYRIDINE_REDOX_2"/>
    <property type="match status" value="1"/>
</dbReference>
<sequence length="318" mass="34353">MLKEHYELVILGGGPAGLSAGLYAARARLDHVIIEKGAPGGQVLNTDWVDNYPGFPEGLSGFDLAEKMTAHAKRFDVNIQYGEVSCLDLEDEHNKILRMADGSEIRCDALIICTGARPNTINVPGEVDFRGKGVSYCGTCDAPFYRNVPVAVVGGGDTAVEEAHYLTRFASKVYVIHRRDELRATRIIQETALANEKIEFVWNSRVTAIEGDTRGVKDVKLVDNDGNTSSLSVEGIFILIGITPNNSCMPLERLKADQWGFIPVDGECRTAIPGVMAAGDIVSKNVRQVVNAAGEGAVAMLAAEAYLNRMKEQPGNTA</sequence>
<keyword evidence="3 7" id="KW-0274">FAD</keyword>
<comment type="catalytic activity">
    <reaction evidence="7">
        <text>[thioredoxin]-dithiol + NADP(+) = [thioredoxin]-disulfide + NADPH + H(+)</text>
        <dbReference type="Rhea" id="RHEA:20345"/>
        <dbReference type="Rhea" id="RHEA-COMP:10698"/>
        <dbReference type="Rhea" id="RHEA-COMP:10700"/>
        <dbReference type="ChEBI" id="CHEBI:15378"/>
        <dbReference type="ChEBI" id="CHEBI:29950"/>
        <dbReference type="ChEBI" id="CHEBI:50058"/>
        <dbReference type="ChEBI" id="CHEBI:57783"/>
        <dbReference type="ChEBI" id="CHEBI:58349"/>
        <dbReference type="EC" id="1.8.1.9"/>
    </reaction>
</comment>
<keyword evidence="8" id="KW-0521">NADP</keyword>
<reference evidence="10 11" key="1">
    <citation type="submission" date="2016-12" db="EMBL/GenBank/DDBJ databases">
        <authorList>
            <person name="Song W.-J."/>
            <person name="Kurnit D.M."/>
        </authorList>
    </citation>
    <scope>NUCLEOTIDE SEQUENCE [LARGE SCALE GENOMIC DNA]</scope>
    <source>
        <strain evidence="10 11">DSM 18488</strain>
    </source>
</reference>
<comment type="subunit">
    <text evidence="7">Homodimer.</text>
</comment>
<keyword evidence="11" id="KW-1185">Reference proteome</keyword>
<comment type="cofactor">
    <cofactor evidence="8">
        <name>FAD</name>
        <dbReference type="ChEBI" id="CHEBI:57692"/>
    </cofactor>
    <text evidence="8">Binds 1 FAD per subunit.</text>
</comment>
<proteinExistence type="inferred from homology"/>
<keyword evidence="4 7" id="KW-0560">Oxidoreductase</keyword>
<evidence type="ECO:0000256" key="2">
    <source>
        <dbReference type="ARBA" id="ARBA00022630"/>
    </source>
</evidence>
<dbReference type="AlphaFoldDB" id="A0A1M7Y2R3"/>
<evidence type="ECO:0000256" key="5">
    <source>
        <dbReference type="ARBA" id="ARBA00023157"/>
    </source>
</evidence>
<dbReference type="Proteomes" id="UP000184603">
    <property type="component" value="Unassembled WGS sequence"/>
</dbReference>
<dbReference type="STRING" id="1121416.SAMN02745220_01353"/>
<dbReference type="NCBIfam" id="TIGR01292">
    <property type="entry name" value="TRX_reduct"/>
    <property type="match status" value="1"/>
</dbReference>
<evidence type="ECO:0000256" key="7">
    <source>
        <dbReference type="RuleBase" id="RU003880"/>
    </source>
</evidence>
<gene>
    <name evidence="10" type="ORF">SAMN02745220_01353</name>
</gene>
<dbReference type="GO" id="GO:0004791">
    <property type="term" value="F:thioredoxin-disulfide reductase (NADPH) activity"/>
    <property type="evidence" value="ECO:0007669"/>
    <property type="project" value="UniProtKB-UniRule"/>
</dbReference>
<feature type="domain" description="FAD/NAD(P)-binding" evidence="9">
    <location>
        <begin position="7"/>
        <end position="296"/>
    </location>
</feature>
<name>A0A1M7Y2R3_9BACT</name>
<evidence type="ECO:0000259" key="9">
    <source>
        <dbReference type="Pfam" id="PF07992"/>
    </source>
</evidence>
<dbReference type="InterPro" id="IPR008255">
    <property type="entry name" value="Pyr_nucl-diS_OxRdtase_2_AS"/>
</dbReference>
<dbReference type="PRINTS" id="PR00469">
    <property type="entry name" value="PNDRDTASEII"/>
</dbReference>
<evidence type="ECO:0000256" key="8">
    <source>
        <dbReference type="RuleBase" id="RU003881"/>
    </source>
</evidence>
<keyword evidence="2 7" id="KW-0285">Flavoprotein</keyword>
<dbReference type="EC" id="1.8.1.9" evidence="7"/>
<organism evidence="10 11">
    <name type="scientific">Desulfopila aestuarii DSM 18488</name>
    <dbReference type="NCBI Taxonomy" id="1121416"/>
    <lineage>
        <taxon>Bacteria</taxon>
        <taxon>Pseudomonadati</taxon>
        <taxon>Thermodesulfobacteriota</taxon>
        <taxon>Desulfobulbia</taxon>
        <taxon>Desulfobulbales</taxon>
        <taxon>Desulfocapsaceae</taxon>
        <taxon>Desulfopila</taxon>
    </lineage>
</organism>
<dbReference type="RefSeq" id="WP_073612696.1">
    <property type="nucleotide sequence ID" value="NZ_FRFE01000005.1"/>
</dbReference>
<dbReference type="EMBL" id="FRFE01000005">
    <property type="protein sequence ID" value="SHO46196.1"/>
    <property type="molecule type" value="Genomic_DNA"/>
</dbReference>
<evidence type="ECO:0000256" key="1">
    <source>
        <dbReference type="ARBA" id="ARBA00009333"/>
    </source>
</evidence>
<evidence type="ECO:0000256" key="3">
    <source>
        <dbReference type="ARBA" id="ARBA00022827"/>
    </source>
</evidence>
<evidence type="ECO:0000256" key="4">
    <source>
        <dbReference type="ARBA" id="ARBA00023002"/>
    </source>
</evidence>